<dbReference type="AlphaFoldDB" id="A0A9X3N0F3"/>
<feature type="signal peptide" evidence="2">
    <location>
        <begin position="1"/>
        <end position="24"/>
    </location>
</feature>
<name>A0A9X3N0F3_9ACTN</name>
<sequence>MNQRGFRRVAVFASAAALAGGAVAGCGSDAATTNGSSTTQQQGQGQGQPPQGGGMDVSALADALGVTTTKLQAAMQKVMPQPGEQRQSGSRGDMAATLAKELGLPESKVSAALQKLRPQGGPPAGGNGQAAPSVTPSNSTTS</sequence>
<organism evidence="3 4">
    <name type="scientific">Solirubrobacter ginsenosidimutans</name>
    <dbReference type="NCBI Taxonomy" id="490573"/>
    <lineage>
        <taxon>Bacteria</taxon>
        <taxon>Bacillati</taxon>
        <taxon>Actinomycetota</taxon>
        <taxon>Thermoleophilia</taxon>
        <taxon>Solirubrobacterales</taxon>
        <taxon>Solirubrobacteraceae</taxon>
        <taxon>Solirubrobacter</taxon>
    </lineage>
</organism>
<accession>A0A9X3N0F3</accession>
<evidence type="ECO:0008006" key="5">
    <source>
        <dbReference type="Google" id="ProtNLM"/>
    </source>
</evidence>
<feature type="region of interest" description="Disordered" evidence="1">
    <location>
        <begin position="75"/>
        <end position="142"/>
    </location>
</feature>
<keyword evidence="2" id="KW-0732">Signal</keyword>
<evidence type="ECO:0000313" key="4">
    <source>
        <dbReference type="Proteomes" id="UP001149140"/>
    </source>
</evidence>
<feature type="region of interest" description="Disordered" evidence="1">
    <location>
        <begin position="26"/>
        <end position="59"/>
    </location>
</feature>
<evidence type="ECO:0000313" key="3">
    <source>
        <dbReference type="EMBL" id="MDA0164497.1"/>
    </source>
</evidence>
<evidence type="ECO:0000256" key="2">
    <source>
        <dbReference type="SAM" id="SignalP"/>
    </source>
</evidence>
<dbReference type="PROSITE" id="PS51257">
    <property type="entry name" value="PROKAR_LIPOPROTEIN"/>
    <property type="match status" value="1"/>
</dbReference>
<dbReference type="RefSeq" id="WP_270043750.1">
    <property type="nucleotide sequence ID" value="NZ_JAPDOD010000034.1"/>
</dbReference>
<reference evidence="3" key="1">
    <citation type="submission" date="2022-10" db="EMBL/GenBank/DDBJ databases">
        <title>The WGS of Solirubrobacter ginsenosidimutans DSM 21036.</title>
        <authorList>
            <person name="Jiang Z."/>
        </authorList>
    </citation>
    <scope>NUCLEOTIDE SEQUENCE</scope>
    <source>
        <strain evidence="3">DSM 21036</strain>
    </source>
</reference>
<dbReference type="Proteomes" id="UP001149140">
    <property type="component" value="Unassembled WGS sequence"/>
</dbReference>
<proteinExistence type="predicted"/>
<dbReference type="EMBL" id="JAPDOD010000034">
    <property type="protein sequence ID" value="MDA0164497.1"/>
    <property type="molecule type" value="Genomic_DNA"/>
</dbReference>
<gene>
    <name evidence="3" type="ORF">OM076_29775</name>
</gene>
<feature type="compositionally biased region" description="Gly residues" evidence="1">
    <location>
        <begin position="44"/>
        <end position="55"/>
    </location>
</feature>
<keyword evidence="4" id="KW-1185">Reference proteome</keyword>
<protein>
    <recommendedName>
        <fullName evidence="5">DUF937 domain-containing protein</fullName>
    </recommendedName>
</protein>
<feature type="chain" id="PRO_5040929180" description="DUF937 domain-containing protein" evidence="2">
    <location>
        <begin position="25"/>
        <end position="142"/>
    </location>
</feature>
<comment type="caution">
    <text evidence="3">The sequence shown here is derived from an EMBL/GenBank/DDBJ whole genome shotgun (WGS) entry which is preliminary data.</text>
</comment>
<evidence type="ECO:0000256" key="1">
    <source>
        <dbReference type="SAM" id="MobiDB-lite"/>
    </source>
</evidence>